<comment type="subcellular location">
    <subcellularLocation>
        <location evidence="1">Nucleus</location>
        <location evidence="1">Nucleolus</location>
    </subcellularLocation>
</comment>
<organism evidence="6 7">
    <name type="scientific">Exaiptasia diaphana</name>
    <name type="common">Tropical sea anemone</name>
    <name type="synonym">Aiptasia pulchella</name>
    <dbReference type="NCBI Taxonomy" id="2652724"/>
    <lineage>
        <taxon>Eukaryota</taxon>
        <taxon>Metazoa</taxon>
        <taxon>Cnidaria</taxon>
        <taxon>Anthozoa</taxon>
        <taxon>Hexacorallia</taxon>
        <taxon>Actiniaria</taxon>
        <taxon>Aiptasiidae</taxon>
        <taxon>Exaiptasia</taxon>
    </lineage>
</organism>
<dbReference type="OrthoDB" id="285729at2759"/>
<accession>A0A913XWG5</accession>
<evidence type="ECO:0000313" key="7">
    <source>
        <dbReference type="Proteomes" id="UP000887567"/>
    </source>
</evidence>
<reference evidence="6" key="1">
    <citation type="submission" date="2022-11" db="UniProtKB">
        <authorList>
            <consortium name="EnsemblMetazoa"/>
        </authorList>
    </citation>
    <scope>IDENTIFICATION</scope>
</reference>
<protein>
    <recommendedName>
        <fullName evidence="3">Nucleolar protein 16</fullName>
    </recommendedName>
</protein>
<sequence>MTGVRARKSRRNKRANTTRPAQKKKKIKKKIKIQNKTIQKHWDHSKTMKQNFKDLGLSCDVNMSMPVIKKKKKTEGEETMEVDSTTSVVQEFEQLAQTEEKKERHISPGEAQFVWNLIQKHGNDYKAMARDKMNIYQHTTNQIKRKCEAFLRSSQDFSQHLQNKG</sequence>
<proteinExistence type="inferred from homology"/>
<dbReference type="GeneID" id="110248697"/>
<name>A0A913XWG5_EXADI</name>
<evidence type="ECO:0000256" key="4">
    <source>
        <dbReference type="ARBA" id="ARBA00023242"/>
    </source>
</evidence>
<evidence type="ECO:0000256" key="2">
    <source>
        <dbReference type="ARBA" id="ARBA00008479"/>
    </source>
</evidence>
<keyword evidence="4" id="KW-0539">Nucleus</keyword>
<dbReference type="OMA" id="RRNHGQW"/>
<dbReference type="Pfam" id="PF09420">
    <property type="entry name" value="Nop16"/>
    <property type="match status" value="1"/>
</dbReference>
<dbReference type="AlphaFoldDB" id="A0A913XWG5"/>
<feature type="compositionally biased region" description="Basic residues" evidence="5">
    <location>
        <begin position="1"/>
        <end position="33"/>
    </location>
</feature>
<dbReference type="GO" id="GO:0005730">
    <property type="term" value="C:nucleolus"/>
    <property type="evidence" value="ECO:0007669"/>
    <property type="project" value="UniProtKB-SubCell"/>
</dbReference>
<evidence type="ECO:0000256" key="3">
    <source>
        <dbReference type="ARBA" id="ARBA00015522"/>
    </source>
</evidence>
<dbReference type="EnsemblMetazoa" id="XM_021055246.2">
    <property type="protein sequence ID" value="XP_020910905.1"/>
    <property type="gene ID" value="LOC110248697"/>
</dbReference>
<dbReference type="PANTHER" id="PTHR13243:SF1">
    <property type="entry name" value="NUCLEOLAR PROTEIN 16"/>
    <property type="match status" value="1"/>
</dbReference>
<dbReference type="Proteomes" id="UP000887567">
    <property type="component" value="Unplaced"/>
</dbReference>
<keyword evidence="7" id="KW-1185">Reference proteome</keyword>
<dbReference type="RefSeq" id="XP_020910905.1">
    <property type="nucleotide sequence ID" value="XM_021055246.2"/>
</dbReference>
<evidence type="ECO:0000256" key="5">
    <source>
        <dbReference type="SAM" id="MobiDB-lite"/>
    </source>
</evidence>
<dbReference type="KEGG" id="epa:110248697"/>
<evidence type="ECO:0000313" key="6">
    <source>
        <dbReference type="EnsemblMetazoa" id="XP_020910905.1"/>
    </source>
</evidence>
<comment type="similarity">
    <text evidence="2">Belongs to the NOP16 family.</text>
</comment>
<dbReference type="GO" id="GO:0042273">
    <property type="term" value="P:ribosomal large subunit biogenesis"/>
    <property type="evidence" value="ECO:0007669"/>
    <property type="project" value="TreeGrafter"/>
</dbReference>
<evidence type="ECO:0000256" key="1">
    <source>
        <dbReference type="ARBA" id="ARBA00004604"/>
    </source>
</evidence>
<dbReference type="InterPro" id="IPR019002">
    <property type="entry name" value="Ribosome_biogenesis_Nop16"/>
</dbReference>
<feature type="region of interest" description="Disordered" evidence="5">
    <location>
        <begin position="1"/>
        <end position="34"/>
    </location>
</feature>
<dbReference type="PANTHER" id="PTHR13243">
    <property type="entry name" value="HSPC111 PROTEIN-RELATED"/>
    <property type="match status" value="1"/>
</dbReference>